<dbReference type="InterPro" id="IPR027145">
    <property type="entry name" value="PWP2"/>
</dbReference>
<dbReference type="Pfam" id="PF04003">
    <property type="entry name" value="Utp12"/>
    <property type="match status" value="1"/>
</dbReference>
<evidence type="ECO:0000256" key="1">
    <source>
        <dbReference type="ARBA" id="ARBA00004604"/>
    </source>
</evidence>
<sequence length="808" mass="89342">MALSSSQSTRTTAATSSTFPAASSSTALTSRIQLMPSSSAPDGKFIAVAAGKLVQIWRSPGFKKEFFAFELVRTIADCEDTVTAIDWSLDCKYLLVGSKDLAARLFCVEKLKDGILNKPFLFLGHRDNVVGCFFGYDKKNTDRVNKVYTITRDCYIFSWGYNGNNDGNFDENDEGNSDPASPGTPERDGEGNVNVVSLGNVKKRKDFDGKDLGEEGYLHKEKWERLRKDGFVQSPAKLTACDYHRGLDMVVVGFSNGVFGLYQMPDFVCMHLLSISREKITAAVFNDSGNWLVFGCAKLGQLLVWEWRSESYVLKQQGHYFDVNCLTYSPDSQLLATGADDNKVKVWTVSSGFCFVTFSEHTNAVTALHFMANNHCLLSASLDGTFVSLAADQSGEVICAGTLDSFEIFVWSMKTGRLLDILSGHGGPVHGLIFSPTNAVLASSSWDKTVRLWDVFEGKGAVETFPHTHDVLTVVYRPDGRQLACSTLDGQIHFWDPIDGLLMYTIDGRRDIAGGRLMTDRRSAANSTAGKCFTTLCYSADGSYILAGGSSKYICMYDVADQVLLRRFQITHNLSLDGVLDFLNSKKMTDAGPLDLIDDVDSDTEEGVDKQTRAKLGYDLPGSMPNRGRPIIRTKCLRIAPTGRSFAAATTEGVLVYSIDDSFIFDPTDLDIDVTPEAVEEALDEDQPNKALILSLRLNEDSLIKKCIFSVIPLDIPAVASSVPYRYLQRLIEAFSDLLESCPHLEFILRWCQELCKAHGNSIQQNSRNLLPALKSMQKAITRIHQDLADTCSSNEYMLRYLCSSTNK</sequence>
<feature type="domain" description="Small-subunit processome Utp12" evidence="8">
    <location>
        <begin position="699"/>
        <end position="804"/>
    </location>
</feature>
<dbReference type="GO" id="GO:0000028">
    <property type="term" value="P:ribosomal small subunit assembly"/>
    <property type="evidence" value="ECO:0007669"/>
    <property type="project" value="TreeGrafter"/>
</dbReference>
<comment type="caution">
    <text evidence="9">The sequence shown here is derived from an EMBL/GenBank/DDBJ whole genome shotgun (WGS) entry which is preliminary data.</text>
</comment>
<keyword evidence="4" id="KW-0677">Repeat</keyword>
<proteinExistence type="inferred from homology"/>
<dbReference type="InterPro" id="IPR007148">
    <property type="entry name" value="SSU_processome_Utp12"/>
</dbReference>
<organism evidence="9 10">
    <name type="scientific">Salix viminalis</name>
    <name type="common">Common osier</name>
    <name type="synonym">Basket willow</name>
    <dbReference type="NCBI Taxonomy" id="40686"/>
    <lineage>
        <taxon>Eukaryota</taxon>
        <taxon>Viridiplantae</taxon>
        <taxon>Streptophyta</taxon>
        <taxon>Embryophyta</taxon>
        <taxon>Tracheophyta</taxon>
        <taxon>Spermatophyta</taxon>
        <taxon>Magnoliopsida</taxon>
        <taxon>eudicotyledons</taxon>
        <taxon>Gunneridae</taxon>
        <taxon>Pentapetalae</taxon>
        <taxon>rosids</taxon>
        <taxon>fabids</taxon>
        <taxon>Malpighiales</taxon>
        <taxon>Salicaceae</taxon>
        <taxon>Saliceae</taxon>
        <taxon>Salix</taxon>
    </lineage>
</organism>
<dbReference type="CDD" id="cd00200">
    <property type="entry name" value="WD40"/>
    <property type="match status" value="1"/>
</dbReference>
<evidence type="ECO:0000259" key="8">
    <source>
        <dbReference type="Pfam" id="PF04003"/>
    </source>
</evidence>
<dbReference type="GO" id="GO:0032040">
    <property type="term" value="C:small-subunit processome"/>
    <property type="evidence" value="ECO:0007669"/>
    <property type="project" value="TreeGrafter"/>
</dbReference>
<feature type="repeat" description="WD" evidence="6">
    <location>
        <begin position="464"/>
        <end position="496"/>
    </location>
</feature>
<dbReference type="EMBL" id="JAPFFL010000007">
    <property type="protein sequence ID" value="KAJ6715130.1"/>
    <property type="molecule type" value="Genomic_DNA"/>
</dbReference>
<keyword evidence="3 6" id="KW-0853">WD repeat</keyword>
<evidence type="ECO:0000256" key="4">
    <source>
        <dbReference type="ARBA" id="ARBA00022737"/>
    </source>
</evidence>
<dbReference type="PANTHER" id="PTHR19858">
    <property type="entry name" value="WD40 REPEAT PROTEIN"/>
    <property type="match status" value="1"/>
</dbReference>
<accession>A0A9Q0TP30</accession>
<dbReference type="PANTHER" id="PTHR19858:SF0">
    <property type="entry name" value="PERIODIC TRYPTOPHAN PROTEIN 2 HOMOLOG"/>
    <property type="match status" value="1"/>
</dbReference>
<dbReference type="SMART" id="SM00320">
    <property type="entry name" value="WD40"/>
    <property type="match status" value="7"/>
</dbReference>
<gene>
    <name evidence="9" type="ORF">OIU85_026613</name>
</gene>
<dbReference type="InterPro" id="IPR020472">
    <property type="entry name" value="WD40_PAC1"/>
</dbReference>
<dbReference type="Proteomes" id="UP001151529">
    <property type="component" value="Chromosome 1"/>
</dbReference>
<evidence type="ECO:0000313" key="9">
    <source>
        <dbReference type="EMBL" id="KAJ6715130.1"/>
    </source>
</evidence>
<feature type="region of interest" description="Disordered" evidence="7">
    <location>
        <begin position="168"/>
        <end position="193"/>
    </location>
</feature>
<protein>
    <submittedName>
        <fullName evidence="9">WD40 REPEAT PROTEIN</fullName>
    </submittedName>
</protein>
<dbReference type="InterPro" id="IPR019775">
    <property type="entry name" value="WD40_repeat_CS"/>
</dbReference>
<dbReference type="SUPFAM" id="SSF50978">
    <property type="entry name" value="WD40 repeat-like"/>
    <property type="match status" value="1"/>
</dbReference>
<dbReference type="InterPro" id="IPR011047">
    <property type="entry name" value="Quinoprotein_ADH-like_sf"/>
</dbReference>
<dbReference type="InterPro" id="IPR001680">
    <property type="entry name" value="WD40_rpt"/>
</dbReference>
<comment type="similarity">
    <text evidence="2">Belongs to the WD repeat PWP2 family.</text>
</comment>
<comment type="subcellular location">
    <subcellularLocation>
        <location evidence="1">Nucleus</location>
        <location evidence="1">Nucleolus</location>
    </subcellularLocation>
</comment>
<dbReference type="InterPro" id="IPR036322">
    <property type="entry name" value="WD40_repeat_dom_sf"/>
</dbReference>
<dbReference type="PROSITE" id="PS50082">
    <property type="entry name" value="WD_REPEATS_2"/>
    <property type="match status" value="3"/>
</dbReference>
<dbReference type="GO" id="GO:0034388">
    <property type="term" value="C:Pwp2p-containing subcomplex of 90S preribosome"/>
    <property type="evidence" value="ECO:0007669"/>
    <property type="project" value="TreeGrafter"/>
</dbReference>
<dbReference type="OrthoDB" id="3142434at2759"/>
<dbReference type="Pfam" id="PF00400">
    <property type="entry name" value="WD40"/>
    <property type="match status" value="5"/>
</dbReference>
<reference evidence="9" key="1">
    <citation type="submission" date="2022-11" db="EMBL/GenBank/DDBJ databases">
        <authorList>
            <person name="Hyden B.L."/>
            <person name="Feng K."/>
            <person name="Yates T."/>
            <person name="Jawdy S."/>
            <person name="Smart L.B."/>
            <person name="Muchero W."/>
        </authorList>
    </citation>
    <scope>NUCLEOTIDE SEQUENCE</scope>
    <source>
        <tissue evidence="9">Shoot tip</tissue>
    </source>
</reference>
<evidence type="ECO:0000256" key="2">
    <source>
        <dbReference type="ARBA" id="ARBA00010226"/>
    </source>
</evidence>
<reference evidence="9" key="2">
    <citation type="journal article" date="2023" name="Int. J. Mol. Sci.">
        <title>De Novo Assembly and Annotation of 11 Diverse Shrub Willow (Salix) Genomes Reveals Novel Gene Organization in Sex-Linked Regions.</title>
        <authorList>
            <person name="Hyden B."/>
            <person name="Feng K."/>
            <person name="Yates T.B."/>
            <person name="Jawdy S."/>
            <person name="Cereghino C."/>
            <person name="Smart L.B."/>
            <person name="Muchero W."/>
        </authorList>
    </citation>
    <scope>NUCLEOTIDE SEQUENCE [LARGE SCALE GENOMIC DNA]</scope>
    <source>
        <tissue evidence="9">Shoot tip</tissue>
    </source>
</reference>
<dbReference type="PRINTS" id="PR00320">
    <property type="entry name" value="GPROTEINBRPT"/>
</dbReference>
<evidence type="ECO:0000256" key="5">
    <source>
        <dbReference type="ARBA" id="ARBA00023242"/>
    </source>
</evidence>
<feature type="repeat" description="WD" evidence="6">
    <location>
        <begin position="316"/>
        <end position="357"/>
    </location>
</feature>
<dbReference type="InterPro" id="IPR015943">
    <property type="entry name" value="WD40/YVTN_repeat-like_dom_sf"/>
</dbReference>
<evidence type="ECO:0000313" key="10">
    <source>
        <dbReference type="Proteomes" id="UP001151529"/>
    </source>
</evidence>
<dbReference type="Gene3D" id="2.130.10.10">
    <property type="entry name" value="YVTN repeat-like/Quinoprotein amine dehydrogenase"/>
    <property type="match status" value="3"/>
</dbReference>
<name>A0A9Q0TP30_SALVM</name>
<evidence type="ECO:0000256" key="7">
    <source>
        <dbReference type="SAM" id="MobiDB-lite"/>
    </source>
</evidence>
<dbReference type="PROSITE" id="PS50294">
    <property type="entry name" value="WD_REPEATS_REGION"/>
    <property type="match status" value="3"/>
</dbReference>
<dbReference type="PROSITE" id="PS00678">
    <property type="entry name" value="WD_REPEATS_1"/>
    <property type="match status" value="1"/>
</dbReference>
<dbReference type="AlphaFoldDB" id="A0A9Q0TP30"/>
<keyword evidence="10" id="KW-1185">Reference proteome</keyword>
<evidence type="ECO:0000256" key="6">
    <source>
        <dbReference type="PROSITE-ProRule" id="PRU00221"/>
    </source>
</evidence>
<evidence type="ECO:0000256" key="3">
    <source>
        <dbReference type="ARBA" id="ARBA00022574"/>
    </source>
</evidence>
<dbReference type="SUPFAM" id="SSF50998">
    <property type="entry name" value="Quinoprotein alcohol dehydrogenase-like"/>
    <property type="match status" value="1"/>
</dbReference>
<dbReference type="GO" id="GO:0000462">
    <property type="term" value="P:maturation of SSU-rRNA from tricistronic rRNA transcript (SSU-rRNA, 5.8S rRNA, LSU-rRNA)"/>
    <property type="evidence" value="ECO:0007669"/>
    <property type="project" value="TreeGrafter"/>
</dbReference>
<dbReference type="FunFam" id="2.130.10.10:FF:000936">
    <property type="entry name" value="Periodic tryptophan protein 2"/>
    <property type="match status" value="1"/>
</dbReference>
<feature type="repeat" description="WD" evidence="6">
    <location>
        <begin position="422"/>
        <end position="463"/>
    </location>
</feature>
<keyword evidence="5" id="KW-0539">Nucleus</keyword>